<evidence type="ECO:0000256" key="1">
    <source>
        <dbReference type="ARBA" id="ARBA00022603"/>
    </source>
</evidence>
<dbReference type="SUPFAM" id="SSF53335">
    <property type="entry name" value="S-adenosyl-L-methionine-dependent methyltransferases"/>
    <property type="match status" value="1"/>
</dbReference>
<dbReference type="InterPro" id="IPR000241">
    <property type="entry name" value="RlmKL-like_Mtase"/>
</dbReference>
<dbReference type="Proteomes" id="UP000647133">
    <property type="component" value="Unassembled WGS sequence"/>
</dbReference>
<dbReference type="EMBL" id="JACYTQ010000003">
    <property type="protein sequence ID" value="MBD8489256.1"/>
    <property type="molecule type" value="Genomic_DNA"/>
</dbReference>
<dbReference type="GO" id="GO:0008168">
    <property type="term" value="F:methyltransferase activity"/>
    <property type="evidence" value="ECO:0007669"/>
    <property type="project" value="UniProtKB-KW"/>
</dbReference>
<keyword evidence="2" id="KW-0694">RNA-binding</keyword>
<keyword evidence="5" id="KW-1185">Reference proteome</keyword>
<reference evidence="4 5" key="1">
    <citation type="submission" date="2020-09" db="EMBL/GenBank/DDBJ databases">
        <title>Echinicola sp. CAU 1574 isolated from sand of Sido Beach.</title>
        <authorList>
            <person name="Kim W."/>
        </authorList>
    </citation>
    <scope>NUCLEOTIDE SEQUENCE [LARGE SCALE GENOMIC DNA]</scope>
    <source>
        <strain evidence="4 5">CAU 1574</strain>
    </source>
</reference>
<comment type="caution">
    <text evidence="4">The sequence shown here is derived from an EMBL/GenBank/DDBJ whole genome shotgun (WGS) entry which is preliminary data.</text>
</comment>
<organism evidence="4 5">
    <name type="scientific">Echinicola arenosa</name>
    <dbReference type="NCBI Taxonomy" id="2774144"/>
    <lineage>
        <taxon>Bacteria</taxon>
        <taxon>Pseudomonadati</taxon>
        <taxon>Bacteroidota</taxon>
        <taxon>Cytophagia</taxon>
        <taxon>Cytophagales</taxon>
        <taxon>Cyclobacteriaceae</taxon>
        <taxon>Echinicola</taxon>
    </lineage>
</organism>
<feature type="domain" description="THUMP" evidence="3">
    <location>
        <begin position="49"/>
        <end position="160"/>
    </location>
</feature>
<dbReference type="Pfam" id="PF01170">
    <property type="entry name" value="UPF0020"/>
    <property type="match status" value="1"/>
</dbReference>
<dbReference type="Pfam" id="PF02926">
    <property type="entry name" value="THUMP"/>
    <property type="match status" value="1"/>
</dbReference>
<dbReference type="Gene3D" id="3.30.2130.30">
    <property type="match status" value="1"/>
</dbReference>
<dbReference type="GO" id="GO:0032259">
    <property type="term" value="P:methylation"/>
    <property type="evidence" value="ECO:0007669"/>
    <property type="project" value="UniProtKB-KW"/>
</dbReference>
<dbReference type="RefSeq" id="WP_192010398.1">
    <property type="nucleotide sequence ID" value="NZ_JACYTQ010000003.1"/>
</dbReference>
<keyword evidence="1 4" id="KW-0489">Methyltransferase</keyword>
<evidence type="ECO:0000313" key="5">
    <source>
        <dbReference type="Proteomes" id="UP000647133"/>
    </source>
</evidence>
<proteinExistence type="predicted"/>
<evidence type="ECO:0000313" key="4">
    <source>
        <dbReference type="EMBL" id="MBD8489256.1"/>
    </source>
</evidence>
<evidence type="ECO:0000256" key="2">
    <source>
        <dbReference type="PROSITE-ProRule" id="PRU00529"/>
    </source>
</evidence>
<sequence>MNNFDHKGKVVVTCKDRFAPYLEQELKELGFKPKNVNRTSVELYASLNQCIFLNMHLRVASHVLFEIKSFYLHHAKDIYRRIKALPWENYIDKDTYFSVVSHVENESINNPLFVNVKVKDAIVDRFRENTGIRPDTGSEFEGAVIQLYWKDTQASLFINTSGDTLSKRGYRKIPGKAPMAENLAASTIMASDWDKKGPFVNPMCGAGTLAIEAALMATNRFPGLFRDHYAFMHIKGYKDEIYQELKAELEAKVNDNISTQFIASDLSERAIYATQENAKTAQVFDHITFEVGDFAETTVPDSDNGVVFFNPEYGERLGEEDELVAIYKRMGDFMKQECAGYTGYIFTGNMNLGKRVGLKPSRRIEFYNGTIDCRLLKYELYKGSKKGIPNKS</sequence>
<name>A0ABR9AKF3_9BACT</name>
<evidence type="ECO:0000259" key="3">
    <source>
        <dbReference type="PROSITE" id="PS51165"/>
    </source>
</evidence>
<dbReference type="PROSITE" id="PS51165">
    <property type="entry name" value="THUMP"/>
    <property type="match status" value="1"/>
</dbReference>
<accession>A0ABR9AKF3</accession>
<dbReference type="Gene3D" id="3.40.50.150">
    <property type="entry name" value="Vaccinia Virus protein VP39"/>
    <property type="match status" value="1"/>
</dbReference>
<dbReference type="InterPro" id="IPR004114">
    <property type="entry name" value="THUMP_dom"/>
</dbReference>
<keyword evidence="1 4" id="KW-0808">Transferase</keyword>
<protein>
    <submittedName>
        <fullName evidence="4">Class I SAM-dependent RNA methyltransferase</fullName>
    </submittedName>
</protein>
<dbReference type="CDD" id="cd11715">
    <property type="entry name" value="THUMP_AdoMetMT"/>
    <property type="match status" value="1"/>
</dbReference>
<dbReference type="PANTHER" id="PTHR47313:SF1">
    <property type="entry name" value="RIBOSOMAL RNA LARGE SUBUNIT METHYLTRANSFERASE K_L"/>
    <property type="match status" value="1"/>
</dbReference>
<dbReference type="PANTHER" id="PTHR47313">
    <property type="entry name" value="RIBOSOMAL RNA LARGE SUBUNIT METHYLTRANSFERASE K/L"/>
    <property type="match status" value="1"/>
</dbReference>
<dbReference type="InterPro" id="IPR029063">
    <property type="entry name" value="SAM-dependent_MTases_sf"/>
</dbReference>
<gene>
    <name evidence="4" type="ORF">IFO69_10915</name>
</gene>